<organism evidence="1 2">
    <name type="scientific">Chondrus crispus</name>
    <name type="common">Carrageen Irish moss</name>
    <name type="synonym">Polymorpha crispa</name>
    <dbReference type="NCBI Taxonomy" id="2769"/>
    <lineage>
        <taxon>Eukaryota</taxon>
        <taxon>Rhodophyta</taxon>
        <taxon>Florideophyceae</taxon>
        <taxon>Rhodymeniophycidae</taxon>
        <taxon>Gigartinales</taxon>
        <taxon>Gigartinaceae</taxon>
        <taxon>Chondrus</taxon>
    </lineage>
</organism>
<proteinExistence type="predicted"/>
<dbReference type="RefSeq" id="XP_005718721.1">
    <property type="nucleotide sequence ID" value="XM_005718664.1"/>
</dbReference>
<dbReference type="EMBL" id="HG001969">
    <property type="protein sequence ID" value="CDF38816.1"/>
    <property type="molecule type" value="Genomic_DNA"/>
</dbReference>
<name>R7QMV6_CHOCR</name>
<protein>
    <submittedName>
        <fullName evidence="1">Uncharacterized protein</fullName>
    </submittedName>
</protein>
<keyword evidence="2" id="KW-1185">Reference proteome</keyword>
<dbReference type="Gramene" id="CDF38816">
    <property type="protein sequence ID" value="CDF38816"/>
    <property type="gene ID" value="CHC_T00001235001"/>
</dbReference>
<dbReference type="AlphaFoldDB" id="R7QMV6"/>
<reference evidence="2" key="1">
    <citation type="journal article" date="2013" name="Proc. Natl. Acad. Sci. U.S.A.">
        <title>Genome structure and metabolic features in the red seaweed Chondrus crispus shed light on evolution of the Archaeplastida.</title>
        <authorList>
            <person name="Collen J."/>
            <person name="Porcel B."/>
            <person name="Carre W."/>
            <person name="Ball S.G."/>
            <person name="Chaparro C."/>
            <person name="Tonon T."/>
            <person name="Barbeyron T."/>
            <person name="Michel G."/>
            <person name="Noel B."/>
            <person name="Valentin K."/>
            <person name="Elias M."/>
            <person name="Artiguenave F."/>
            <person name="Arun A."/>
            <person name="Aury J.M."/>
            <person name="Barbosa-Neto J.F."/>
            <person name="Bothwell J.H."/>
            <person name="Bouget F.Y."/>
            <person name="Brillet L."/>
            <person name="Cabello-Hurtado F."/>
            <person name="Capella-Gutierrez S."/>
            <person name="Charrier B."/>
            <person name="Cladiere L."/>
            <person name="Cock J.M."/>
            <person name="Coelho S.M."/>
            <person name="Colleoni C."/>
            <person name="Czjzek M."/>
            <person name="Da Silva C."/>
            <person name="Delage L."/>
            <person name="Denoeud F."/>
            <person name="Deschamps P."/>
            <person name="Dittami S.M."/>
            <person name="Gabaldon T."/>
            <person name="Gachon C.M."/>
            <person name="Groisillier A."/>
            <person name="Herve C."/>
            <person name="Jabbari K."/>
            <person name="Katinka M."/>
            <person name="Kloareg B."/>
            <person name="Kowalczyk N."/>
            <person name="Labadie K."/>
            <person name="Leblanc C."/>
            <person name="Lopez P.J."/>
            <person name="McLachlan D.H."/>
            <person name="Meslet-Cladiere L."/>
            <person name="Moustafa A."/>
            <person name="Nehr Z."/>
            <person name="Nyvall Collen P."/>
            <person name="Panaud O."/>
            <person name="Partensky F."/>
            <person name="Poulain J."/>
            <person name="Rensing S.A."/>
            <person name="Rousvoal S."/>
            <person name="Samson G."/>
            <person name="Symeonidi A."/>
            <person name="Weissenbach J."/>
            <person name="Zambounis A."/>
            <person name="Wincker P."/>
            <person name="Boyen C."/>
        </authorList>
    </citation>
    <scope>NUCLEOTIDE SEQUENCE [LARGE SCALE GENOMIC DNA]</scope>
    <source>
        <strain evidence="2">cv. Stackhouse</strain>
    </source>
</reference>
<dbReference type="Proteomes" id="UP000012073">
    <property type="component" value="Unassembled WGS sequence"/>
</dbReference>
<dbReference type="GeneID" id="17326439"/>
<dbReference type="KEGG" id="ccp:CHC_T00001235001"/>
<sequence>MAGLVSVEAEVAASVVSFVTSVVVDSAGVEPRPRRRMVVSPDIALGR</sequence>
<gene>
    <name evidence="1" type="ORF">CHC_T00001235001</name>
</gene>
<evidence type="ECO:0000313" key="1">
    <source>
        <dbReference type="EMBL" id="CDF38816.1"/>
    </source>
</evidence>
<accession>R7QMV6</accession>
<evidence type="ECO:0000313" key="2">
    <source>
        <dbReference type="Proteomes" id="UP000012073"/>
    </source>
</evidence>